<organism evidence="3 4">
    <name type="scientific">Tilletia laevis</name>
    <dbReference type="NCBI Taxonomy" id="157183"/>
    <lineage>
        <taxon>Eukaryota</taxon>
        <taxon>Fungi</taxon>
        <taxon>Dikarya</taxon>
        <taxon>Basidiomycota</taxon>
        <taxon>Ustilaginomycotina</taxon>
        <taxon>Exobasidiomycetes</taxon>
        <taxon>Tilletiales</taxon>
        <taxon>Tilletiaceae</taxon>
        <taxon>Tilletia</taxon>
    </lineage>
</organism>
<dbReference type="EMBL" id="CAJHJF010006862">
    <property type="protein sequence ID" value="CAD6959601.1"/>
    <property type="molecule type" value="Genomic_DNA"/>
</dbReference>
<keyword evidence="4" id="KW-1185">Reference proteome</keyword>
<comment type="caution">
    <text evidence="3">The sequence shown here is derived from an EMBL/GenBank/DDBJ whole genome shotgun (WGS) entry which is preliminary data.</text>
</comment>
<feature type="signal peptide" evidence="2">
    <location>
        <begin position="1"/>
        <end position="16"/>
    </location>
</feature>
<evidence type="ECO:0000256" key="2">
    <source>
        <dbReference type="SAM" id="SignalP"/>
    </source>
</evidence>
<feature type="compositionally biased region" description="Polar residues" evidence="1">
    <location>
        <begin position="47"/>
        <end position="65"/>
    </location>
</feature>
<evidence type="ECO:0000313" key="3">
    <source>
        <dbReference type="EMBL" id="CAD6959601.1"/>
    </source>
</evidence>
<name>A0A9N8MB07_9BASI</name>
<dbReference type="OrthoDB" id="2251794at2759"/>
<evidence type="ECO:0000256" key="1">
    <source>
        <dbReference type="SAM" id="MobiDB-lite"/>
    </source>
</evidence>
<feature type="region of interest" description="Disordered" evidence="1">
    <location>
        <begin position="43"/>
        <end position="65"/>
    </location>
</feature>
<dbReference type="AlphaFoldDB" id="A0A9N8MB07"/>
<keyword evidence="2" id="KW-0732">Signal</keyword>
<accession>A0A9N8MB07</accession>
<gene>
    <name evidence="3" type="ORF">JKILLFL_G2827</name>
</gene>
<dbReference type="Proteomes" id="UP000836404">
    <property type="component" value="Unassembled WGS sequence"/>
</dbReference>
<sequence length="191" mass="21103">MRFSSLIVLLPALASAFALDSATKAKVTPEKFVKITGKPIPGHDSATEANTTPEKFVKTTDSPTTGTTMRVQLTEAQERNTRTITQTALNYNTNAPYQACLAAMTAAITETEIYIYANSRVPASMNYHYDGVTTEQDYVGIFQYPASRFRNIGADMDPAYATQIFLYQMVRISGWQNMDPGTLAQQVQHRG</sequence>
<protein>
    <submittedName>
        <fullName evidence="3">Uncharacterized protein</fullName>
    </submittedName>
</protein>
<feature type="chain" id="PRO_5041152870" evidence="2">
    <location>
        <begin position="17"/>
        <end position="191"/>
    </location>
</feature>
<proteinExistence type="predicted"/>
<evidence type="ECO:0000313" key="4">
    <source>
        <dbReference type="Proteomes" id="UP000836404"/>
    </source>
</evidence>
<reference evidence="3 4" key="1">
    <citation type="submission" date="2020-10" db="EMBL/GenBank/DDBJ databases">
        <authorList>
            <person name="Sedaghatjoo S."/>
        </authorList>
    </citation>
    <scope>NUCLEOTIDE SEQUENCE [LARGE SCALE GENOMIC DNA]</scope>
    <source>
        <strain evidence="3 4">LLFL</strain>
    </source>
</reference>